<gene>
    <name evidence="15" type="ORF">CUN48_16415</name>
</gene>
<evidence type="ECO:0000256" key="11">
    <source>
        <dbReference type="ARBA" id="ARBA00022989"/>
    </source>
</evidence>
<dbReference type="GO" id="GO:0005524">
    <property type="term" value="F:ATP binding"/>
    <property type="evidence" value="ECO:0007669"/>
    <property type="project" value="UniProtKB-KW"/>
</dbReference>
<proteinExistence type="predicted"/>
<keyword evidence="13" id="KW-0472">Membrane</keyword>
<dbReference type="Pfam" id="PF00672">
    <property type="entry name" value="HAMP"/>
    <property type="match status" value="1"/>
</dbReference>
<dbReference type="SMART" id="SM00304">
    <property type="entry name" value="HAMP"/>
    <property type="match status" value="1"/>
</dbReference>
<evidence type="ECO:0000256" key="9">
    <source>
        <dbReference type="ARBA" id="ARBA00022777"/>
    </source>
</evidence>
<keyword evidence="9" id="KW-0418">Kinase</keyword>
<dbReference type="GO" id="GO:0005886">
    <property type="term" value="C:plasma membrane"/>
    <property type="evidence" value="ECO:0007669"/>
    <property type="project" value="UniProtKB-SubCell"/>
</dbReference>
<feature type="non-terminal residue" evidence="15">
    <location>
        <position position="178"/>
    </location>
</feature>
<evidence type="ECO:0000256" key="13">
    <source>
        <dbReference type="ARBA" id="ARBA00023136"/>
    </source>
</evidence>
<dbReference type="InterPro" id="IPR003661">
    <property type="entry name" value="HisK_dim/P_dom"/>
</dbReference>
<evidence type="ECO:0000256" key="7">
    <source>
        <dbReference type="ARBA" id="ARBA00022692"/>
    </source>
</evidence>
<feature type="domain" description="HAMP" evidence="14">
    <location>
        <begin position="56"/>
        <end position="110"/>
    </location>
</feature>
<dbReference type="SUPFAM" id="SSF158472">
    <property type="entry name" value="HAMP domain-like"/>
    <property type="match status" value="1"/>
</dbReference>
<evidence type="ECO:0000256" key="3">
    <source>
        <dbReference type="ARBA" id="ARBA00012438"/>
    </source>
</evidence>
<evidence type="ECO:0000256" key="4">
    <source>
        <dbReference type="ARBA" id="ARBA00022475"/>
    </source>
</evidence>
<dbReference type="EC" id="2.7.13.3" evidence="3"/>
<keyword evidence="12" id="KW-0902">Two-component regulatory system</keyword>
<evidence type="ECO:0000256" key="5">
    <source>
        <dbReference type="ARBA" id="ARBA00022553"/>
    </source>
</evidence>
<dbReference type="Gene3D" id="1.10.287.130">
    <property type="match status" value="1"/>
</dbReference>
<dbReference type="Pfam" id="PF00512">
    <property type="entry name" value="HisKA"/>
    <property type="match status" value="1"/>
</dbReference>
<keyword evidence="8" id="KW-0547">Nucleotide-binding</keyword>
<evidence type="ECO:0000256" key="10">
    <source>
        <dbReference type="ARBA" id="ARBA00022840"/>
    </source>
</evidence>
<feature type="non-terminal residue" evidence="15">
    <location>
        <position position="1"/>
    </location>
</feature>
<comment type="catalytic activity">
    <reaction evidence="1">
        <text>ATP + protein L-histidine = ADP + protein N-phospho-L-histidine.</text>
        <dbReference type="EC" id="2.7.13.3"/>
    </reaction>
</comment>
<keyword evidence="10" id="KW-0067">ATP-binding</keyword>
<evidence type="ECO:0000256" key="12">
    <source>
        <dbReference type="ARBA" id="ARBA00023012"/>
    </source>
</evidence>
<dbReference type="CDD" id="cd00082">
    <property type="entry name" value="HisKA"/>
    <property type="match status" value="1"/>
</dbReference>
<keyword evidence="11" id="KW-1133">Transmembrane helix</keyword>
<sequence>AGVKTSIPFHIGLMDSPRFQWGQFDTQFLNTYTPLSVPGSEDDERLAAIVGAFLARRALAPIDTITETANAITRAHDLSKRIDIRDNASEVGRLAATFNAMLDRIQQLFQAQERLIGDVSHELRTPLTTIQGNIELLQRMAAAPHGNNNLSHAEVAELLQESLNEVKAESERMNKMIS</sequence>
<organism evidence="15 16">
    <name type="scientific">Candidatus Thermofonsia Clade 3 bacterium</name>
    <dbReference type="NCBI Taxonomy" id="2364212"/>
    <lineage>
        <taxon>Bacteria</taxon>
        <taxon>Bacillati</taxon>
        <taxon>Chloroflexota</taxon>
        <taxon>Candidatus Thermofontia</taxon>
        <taxon>Candidatus Thermofonsia Clade 3</taxon>
    </lineage>
</organism>
<evidence type="ECO:0000256" key="8">
    <source>
        <dbReference type="ARBA" id="ARBA00022741"/>
    </source>
</evidence>
<dbReference type="Proteomes" id="UP000230790">
    <property type="component" value="Unassembled WGS sequence"/>
</dbReference>
<dbReference type="InterPro" id="IPR003660">
    <property type="entry name" value="HAMP_dom"/>
</dbReference>
<dbReference type="PROSITE" id="PS50885">
    <property type="entry name" value="HAMP"/>
    <property type="match status" value="1"/>
</dbReference>
<keyword evidence="6" id="KW-0808">Transferase</keyword>
<dbReference type="EMBL" id="PGTN01000629">
    <property type="protein sequence ID" value="PJF45924.1"/>
    <property type="molecule type" value="Genomic_DNA"/>
</dbReference>
<keyword evidence="7" id="KW-0812">Transmembrane</keyword>
<dbReference type="PANTHER" id="PTHR45528:SF1">
    <property type="entry name" value="SENSOR HISTIDINE KINASE CPXA"/>
    <property type="match status" value="1"/>
</dbReference>
<name>A0A2M8Q818_9CHLR</name>
<dbReference type="AlphaFoldDB" id="A0A2M8Q818"/>
<dbReference type="SUPFAM" id="SSF47384">
    <property type="entry name" value="Homodimeric domain of signal transducing histidine kinase"/>
    <property type="match status" value="1"/>
</dbReference>
<evidence type="ECO:0000313" key="16">
    <source>
        <dbReference type="Proteomes" id="UP000230790"/>
    </source>
</evidence>
<keyword evidence="4" id="KW-1003">Cell membrane</keyword>
<comment type="caution">
    <text evidence="15">The sequence shown here is derived from an EMBL/GenBank/DDBJ whole genome shotgun (WGS) entry which is preliminary data.</text>
</comment>
<dbReference type="PANTHER" id="PTHR45528">
    <property type="entry name" value="SENSOR HISTIDINE KINASE CPXA"/>
    <property type="match status" value="1"/>
</dbReference>
<dbReference type="CDD" id="cd06225">
    <property type="entry name" value="HAMP"/>
    <property type="match status" value="1"/>
</dbReference>
<evidence type="ECO:0000256" key="6">
    <source>
        <dbReference type="ARBA" id="ARBA00022679"/>
    </source>
</evidence>
<keyword evidence="5" id="KW-0597">Phosphoprotein</keyword>
<comment type="subcellular location">
    <subcellularLocation>
        <location evidence="2">Cell membrane</location>
        <topology evidence="2">Multi-pass membrane protein</topology>
    </subcellularLocation>
</comment>
<evidence type="ECO:0000256" key="2">
    <source>
        <dbReference type="ARBA" id="ARBA00004651"/>
    </source>
</evidence>
<evidence type="ECO:0000259" key="14">
    <source>
        <dbReference type="PROSITE" id="PS50885"/>
    </source>
</evidence>
<accession>A0A2M8Q818</accession>
<reference evidence="15 16" key="1">
    <citation type="submission" date="2017-11" db="EMBL/GenBank/DDBJ databases">
        <title>Evolution of Phototrophy in the Chloroflexi Phylum Driven by Horizontal Gene Transfer.</title>
        <authorList>
            <person name="Ward L.M."/>
            <person name="Hemp J."/>
            <person name="Shih P.M."/>
            <person name="Mcglynn S.E."/>
            <person name="Fischer W."/>
        </authorList>
    </citation>
    <scope>NUCLEOTIDE SEQUENCE [LARGE SCALE GENOMIC DNA]</scope>
    <source>
        <strain evidence="15">JP3_7</strain>
    </source>
</reference>
<dbReference type="GO" id="GO:0000155">
    <property type="term" value="F:phosphorelay sensor kinase activity"/>
    <property type="evidence" value="ECO:0007669"/>
    <property type="project" value="InterPro"/>
</dbReference>
<protein>
    <recommendedName>
        <fullName evidence="3">histidine kinase</fullName>
        <ecNumber evidence="3">2.7.13.3</ecNumber>
    </recommendedName>
</protein>
<dbReference type="InterPro" id="IPR036097">
    <property type="entry name" value="HisK_dim/P_sf"/>
</dbReference>
<dbReference type="InterPro" id="IPR050398">
    <property type="entry name" value="HssS/ArlS-like"/>
</dbReference>
<dbReference type="SMART" id="SM00388">
    <property type="entry name" value="HisKA"/>
    <property type="match status" value="1"/>
</dbReference>
<evidence type="ECO:0000256" key="1">
    <source>
        <dbReference type="ARBA" id="ARBA00000085"/>
    </source>
</evidence>
<dbReference type="Gene3D" id="6.10.340.10">
    <property type="match status" value="1"/>
</dbReference>
<evidence type="ECO:0000313" key="15">
    <source>
        <dbReference type="EMBL" id="PJF45924.1"/>
    </source>
</evidence>